<keyword evidence="5" id="KW-0699">rRNA-binding</keyword>
<comment type="function">
    <text evidence="5">Forms part of the ribosomal stalk, playing a central role in the interaction of the ribosome with GTP-bound translation factors.</text>
</comment>
<dbReference type="RefSeq" id="WP_062420841.1">
    <property type="nucleotide sequence ID" value="NZ_BBYA01000005.1"/>
</dbReference>
<evidence type="ECO:0000313" key="7">
    <source>
        <dbReference type="Proteomes" id="UP000050430"/>
    </source>
</evidence>
<dbReference type="GO" id="GO:0006412">
    <property type="term" value="P:translation"/>
    <property type="evidence" value="ECO:0007669"/>
    <property type="project" value="UniProtKB-UniRule"/>
</dbReference>
<dbReference type="Gene3D" id="6.10.250.290">
    <property type="match status" value="1"/>
</dbReference>
<dbReference type="OrthoDB" id="9808307at2"/>
<name>A0A0P6XIB3_9CHLR</name>
<evidence type="ECO:0000256" key="1">
    <source>
        <dbReference type="ARBA" id="ARBA00008889"/>
    </source>
</evidence>
<evidence type="ECO:0000256" key="2">
    <source>
        <dbReference type="ARBA" id="ARBA00022980"/>
    </source>
</evidence>
<evidence type="ECO:0000256" key="3">
    <source>
        <dbReference type="ARBA" id="ARBA00023274"/>
    </source>
</evidence>
<dbReference type="PATRIC" id="fig|229920.5.peg.860"/>
<reference evidence="6 7" key="1">
    <citation type="submission" date="2015-07" db="EMBL/GenBank/DDBJ databases">
        <title>Genome sequence of Leptolinea tardivitalis DSM 16556.</title>
        <authorList>
            <person name="Hemp J."/>
            <person name="Ward L.M."/>
            <person name="Pace L.A."/>
            <person name="Fischer W.W."/>
        </authorList>
    </citation>
    <scope>NUCLEOTIDE SEQUENCE [LARGE SCALE GENOMIC DNA]</scope>
    <source>
        <strain evidence="6 7">YMTK-2</strain>
    </source>
</reference>
<dbReference type="PANTHER" id="PTHR11560">
    <property type="entry name" value="39S RIBOSOMAL PROTEIN L10, MITOCHONDRIAL"/>
    <property type="match status" value="1"/>
</dbReference>
<dbReference type="InterPro" id="IPR043141">
    <property type="entry name" value="Ribosomal_uL10-like_sf"/>
</dbReference>
<dbReference type="CDD" id="cd05797">
    <property type="entry name" value="Ribosomal_L10"/>
    <property type="match status" value="1"/>
</dbReference>
<dbReference type="GO" id="GO:1990904">
    <property type="term" value="C:ribonucleoprotein complex"/>
    <property type="evidence" value="ECO:0007669"/>
    <property type="project" value="UniProtKB-KW"/>
</dbReference>
<comment type="similarity">
    <text evidence="1 5">Belongs to the universal ribosomal protein uL10 family.</text>
</comment>
<dbReference type="Pfam" id="PF00466">
    <property type="entry name" value="Ribosomal_L10"/>
    <property type="match status" value="1"/>
</dbReference>
<dbReference type="NCBIfam" id="NF000955">
    <property type="entry name" value="PRK00099.1-1"/>
    <property type="match status" value="1"/>
</dbReference>
<evidence type="ECO:0000313" key="6">
    <source>
        <dbReference type="EMBL" id="KPL70840.1"/>
    </source>
</evidence>
<gene>
    <name evidence="5" type="primary">rplJ</name>
    <name evidence="6" type="ORF">ADM99_13140</name>
</gene>
<dbReference type="InterPro" id="IPR047865">
    <property type="entry name" value="Ribosomal_uL10_bac_type"/>
</dbReference>
<dbReference type="EMBL" id="LGCK01000013">
    <property type="protein sequence ID" value="KPL70840.1"/>
    <property type="molecule type" value="Genomic_DNA"/>
</dbReference>
<dbReference type="HAMAP" id="MF_00362">
    <property type="entry name" value="Ribosomal_uL10"/>
    <property type="match status" value="1"/>
</dbReference>
<keyword evidence="2 5" id="KW-0689">Ribosomal protein</keyword>
<dbReference type="SUPFAM" id="SSF160369">
    <property type="entry name" value="Ribosomal protein L10-like"/>
    <property type="match status" value="1"/>
</dbReference>
<dbReference type="STRING" id="229920.ADM99_13140"/>
<dbReference type="InterPro" id="IPR022973">
    <property type="entry name" value="Ribosomal_uL10_bac"/>
</dbReference>
<dbReference type="GO" id="GO:0070180">
    <property type="term" value="F:large ribosomal subunit rRNA binding"/>
    <property type="evidence" value="ECO:0007669"/>
    <property type="project" value="UniProtKB-UniRule"/>
</dbReference>
<protein>
    <recommendedName>
        <fullName evidence="4 5">Large ribosomal subunit protein uL10</fullName>
    </recommendedName>
</protein>
<evidence type="ECO:0000256" key="5">
    <source>
        <dbReference type="HAMAP-Rule" id="MF_00362"/>
    </source>
</evidence>
<accession>A0A0P6XIB3</accession>
<dbReference type="GO" id="GO:0005840">
    <property type="term" value="C:ribosome"/>
    <property type="evidence" value="ECO:0007669"/>
    <property type="project" value="UniProtKB-KW"/>
</dbReference>
<evidence type="ECO:0000256" key="4">
    <source>
        <dbReference type="ARBA" id="ARBA00035202"/>
    </source>
</evidence>
<organism evidence="6 7">
    <name type="scientific">Leptolinea tardivitalis</name>
    <dbReference type="NCBI Taxonomy" id="229920"/>
    <lineage>
        <taxon>Bacteria</taxon>
        <taxon>Bacillati</taxon>
        <taxon>Chloroflexota</taxon>
        <taxon>Anaerolineae</taxon>
        <taxon>Anaerolineales</taxon>
        <taxon>Anaerolineaceae</taxon>
        <taxon>Leptolinea</taxon>
    </lineage>
</organism>
<dbReference type="Proteomes" id="UP000050430">
    <property type="component" value="Unassembled WGS sequence"/>
</dbReference>
<keyword evidence="3 5" id="KW-0687">Ribonucleoprotein</keyword>
<keyword evidence="7" id="KW-1185">Reference proteome</keyword>
<keyword evidence="5" id="KW-0694">RNA-binding</keyword>
<comment type="caution">
    <text evidence="6">The sequence shown here is derived from an EMBL/GenBank/DDBJ whole genome shotgun (WGS) entry which is preliminary data.</text>
</comment>
<dbReference type="Gene3D" id="3.30.70.1730">
    <property type="match status" value="1"/>
</dbReference>
<proteinExistence type="inferred from homology"/>
<dbReference type="AlphaFoldDB" id="A0A0P6XIB3"/>
<sequence>MAFSKEHKSKMLSDYENWLGKSQAVFMLEYNKMTMKDIDAFRTKVRETGSEAHIVKNTLMQLAMTNAGYKDVKKAEGTLLVGFAYNDAPGLAKVFAEASKNSDVFKMRGGYLDKQLLSVEQVKALAELPPLPVMRATLLGVLQAPASKLVRTLAEPARSMASVVKAYSDKGATQAA</sequence>
<dbReference type="InterPro" id="IPR001790">
    <property type="entry name" value="Ribosomal_uL10"/>
</dbReference>
<comment type="subunit">
    <text evidence="5">Part of the ribosomal stalk of the 50S ribosomal subunit. The N-terminus interacts with L11 and the large rRNA to form the base of the stalk. The C-terminus forms an elongated spine to which L12 dimers bind in a sequential fashion forming a multimeric L10(L12)X complex.</text>
</comment>